<evidence type="ECO:0000256" key="1">
    <source>
        <dbReference type="SAM" id="Phobius"/>
    </source>
</evidence>
<reference evidence="2" key="1">
    <citation type="submission" date="2022-11" db="EMBL/GenBank/DDBJ databases">
        <title>Lacinutrix neustonica HL-RS19T sp. nov., isolated from the surface microlayer sample of brackish Lake Shihwa.</title>
        <authorList>
            <person name="Choi J.Y."/>
            <person name="Hwang C.Y."/>
        </authorList>
    </citation>
    <scope>NUCLEOTIDE SEQUENCE</scope>
    <source>
        <strain evidence="2">HL-RS19</strain>
    </source>
</reference>
<keyword evidence="3" id="KW-1185">Reference proteome</keyword>
<dbReference type="Proteomes" id="UP001164705">
    <property type="component" value="Chromosome"/>
</dbReference>
<dbReference type="AlphaFoldDB" id="A0A9E8MY02"/>
<gene>
    <name evidence="2" type="ORF">N7U66_10285</name>
</gene>
<evidence type="ECO:0000313" key="3">
    <source>
        <dbReference type="Proteomes" id="UP001164705"/>
    </source>
</evidence>
<sequence length="51" mass="5594">MISTKIIGLTSLLTKNKKAKIAILLIEIGIIAYALAKSNETQKHTKKLSQN</sequence>
<proteinExistence type="predicted"/>
<accession>A0A9E8MY02</accession>
<keyword evidence="1" id="KW-1133">Transmembrane helix</keyword>
<protein>
    <submittedName>
        <fullName evidence="2">Uncharacterized protein</fullName>
    </submittedName>
</protein>
<dbReference type="EMBL" id="CP113088">
    <property type="protein sequence ID" value="WAC03763.1"/>
    <property type="molecule type" value="Genomic_DNA"/>
</dbReference>
<name>A0A9E8MY02_9FLAO</name>
<dbReference type="KEGG" id="lnu:N7U66_10285"/>
<keyword evidence="1" id="KW-0472">Membrane</keyword>
<organism evidence="2 3">
    <name type="scientific">Lacinutrix neustonica</name>
    <dbReference type="NCBI Taxonomy" id="2980107"/>
    <lineage>
        <taxon>Bacteria</taxon>
        <taxon>Pseudomonadati</taxon>
        <taxon>Bacteroidota</taxon>
        <taxon>Flavobacteriia</taxon>
        <taxon>Flavobacteriales</taxon>
        <taxon>Flavobacteriaceae</taxon>
        <taxon>Lacinutrix</taxon>
    </lineage>
</organism>
<dbReference type="RefSeq" id="WP_267678398.1">
    <property type="nucleotide sequence ID" value="NZ_CP113088.1"/>
</dbReference>
<keyword evidence="1" id="KW-0812">Transmembrane</keyword>
<feature type="transmembrane region" description="Helical" evidence="1">
    <location>
        <begin position="19"/>
        <end position="36"/>
    </location>
</feature>
<evidence type="ECO:0000313" key="2">
    <source>
        <dbReference type="EMBL" id="WAC03763.1"/>
    </source>
</evidence>